<protein>
    <submittedName>
        <fullName evidence="1">SYG2</fullName>
    </submittedName>
</protein>
<dbReference type="AlphaFoldDB" id="M9SY96"/>
<organism evidence="1">
    <name type="scientific">Anopheles stephensi</name>
    <name type="common">Indo-Pakistan malaria mosquito</name>
    <dbReference type="NCBI Taxonomy" id="30069"/>
    <lineage>
        <taxon>Eukaryota</taxon>
        <taxon>Metazoa</taxon>
        <taxon>Ecdysozoa</taxon>
        <taxon>Arthropoda</taxon>
        <taxon>Hexapoda</taxon>
        <taxon>Insecta</taxon>
        <taxon>Pterygota</taxon>
        <taxon>Neoptera</taxon>
        <taxon>Endopterygota</taxon>
        <taxon>Diptera</taxon>
        <taxon>Nematocera</taxon>
        <taxon>Culicoidea</taxon>
        <taxon>Culicidae</taxon>
        <taxon>Anophelinae</taxon>
        <taxon>Anopheles</taxon>
    </lineage>
</organism>
<evidence type="ECO:0000313" key="1">
    <source>
        <dbReference type="EMBL" id="AGI93193.2"/>
    </source>
</evidence>
<gene>
    <name evidence="1" type="primary">sYG2</name>
</gene>
<proteinExistence type="predicted"/>
<sequence length="68" mass="7908">MSSQNKQYQSVKLDKILNAYQSGTENSKFVTEHVAKELEKDKNTKILNIFYVRRTSVLQNKKNNTNNS</sequence>
<accession>M9SY96</accession>
<name>M9SY96_ANOST</name>
<reference evidence="1" key="1">
    <citation type="submission" date="2015-04" db="EMBL/GenBank/DDBJ databases">
        <title>Six novel Y chromosome genes in Anopheles mosquitoes discovered by independently sequencing males and females.</title>
        <authorList>
            <person name="Hall B."/>
        </authorList>
    </citation>
    <scope>NUCLEOTIDE SEQUENCE</scope>
</reference>
<dbReference type="EMBL" id="KC822953">
    <property type="protein sequence ID" value="AGI93193.2"/>
    <property type="molecule type" value="Genomic_DNA"/>
</dbReference>